<dbReference type="HAMAP" id="MF_01506">
    <property type="entry name" value="Tlp"/>
    <property type="match status" value="1"/>
</dbReference>
<comment type="induction">
    <text evidence="1">Expressed only in the forespore compartment of sporulating cells.</text>
</comment>
<reference evidence="3" key="1">
    <citation type="submission" date="2021-03" db="EMBL/GenBank/DDBJ databases">
        <title>Genomic Encyclopedia of Type Strains, Phase IV (KMG-IV): sequencing the most valuable type-strain genomes for metagenomic binning, comparative biology and taxonomic classification.</title>
        <authorList>
            <person name="Goeker M."/>
        </authorList>
    </citation>
    <scope>NUCLEOTIDE SEQUENCE</scope>
    <source>
        <strain evidence="3">DSM 107338</strain>
    </source>
</reference>
<comment type="similarity">
    <text evidence="1">Belongs to the Tlp family.</text>
</comment>
<dbReference type="NCBIfam" id="TIGR03090">
    <property type="entry name" value="SASP_tlp"/>
    <property type="match status" value="1"/>
</dbReference>
<keyword evidence="4" id="KW-1185">Reference proteome</keyword>
<comment type="caution">
    <text evidence="3">The sequence shown here is derived from an EMBL/GenBank/DDBJ whole genome shotgun (WGS) entry which is preliminary data.</text>
</comment>
<accession>A0A9X1CHG5</accession>
<organism evidence="3 4">
    <name type="scientific">Oceanobacillus polygoni</name>
    <dbReference type="NCBI Taxonomy" id="1235259"/>
    <lineage>
        <taxon>Bacteria</taxon>
        <taxon>Bacillati</taxon>
        <taxon>Bacillota</taxon>
        <taxon>Bacilli</taxon>
        <taxon>Bacillales</taxon>
        <taxon>Bacillaceae</taxon>
        <taxon>Oceanobacillus</taxon>
    </lineage>
</organism>
<feature type="compositionally biased region" description="Basic and acidic residues" evidence="2">
    <location>
        <begin position="44"/>
        <end position="78"/>
    </location>
</feature>
<dbReference type="InterPro" id="IPR017524">
    <property type="entry name" value="SASP_thioredoxin-like"/>
</dbReference>
<evidence type="ECO:0000256" key="1">
    <source>
        <dbReference type="HAMAP-Rule" id="MF_01506"/>
    </source>
</evidence>
<dbReference type="OrthoDB" id="1799076at2"/>
<dbReference type="Proteomes" id="UP001138793">
    <property type="component" value="Unassembled WGS sequence"/>
</dbReference>
<evidence type="ECO:0000256" key="2">
    <source>
        <dbReference type="SAM" id="MobiDB-lite"/>
    </source>
</evidence>
<evidence type="ECO:0000313" key="3">
    <source>
        <dbReference type="EMBL" id="MBP2077757.1"/>
    </source>
</evidence>
<feature type="region of interest" description="Disordered" evidence="2">
    <location>
        <begin position="38"/>
        <end position="78"/>
    </location>
</feature>
<sequence length="78" mass="9227">MTDKYNQQPNPDDRSDNVEKIQNMVHDTIENLEEAHETMQFSSGEEKEQIIAKNKRREEAIEGFREEIKDESHGQHDQ</sequence>
<dbReference type="EMBL" id="JAGGMB010000005">
    <property type="protein sequence ID" value="MBP2077757.1"/>
    <property type="molecule type" value="Genomic_DNA"/>
</dbReference>
<evidence type="ECO:0000313" key="4">
    <source>
        <dbReference type="Proteomes" id="UP001138793"/>
    </source>
</evidence>
<proteinExistence type="evidence at transcript level"/>
<dbReference type="RefSeq" id="WP_149476397.1">
    <property type="nucleotide sequence ID" value="NZ_JAGGMB010000005.1"/>
</dbReference>
<dbReference type="Pfam" id="PF19824">
    <property type="entry name" value="Tlp"/>
    <property type="match status" value="1"/>
</dbReference>
<protein>
    <recommendedName>
        <fullName evidence="1">Small, acid-soluble spore protein Tlp</fullName>
    </recommendedName>
</protein>
<dbReference type="GO" id="GO:0030435">
    <property type="term" value="P:sporulation resulting in formation of a cellular spore"/>
    <property type="evidence" value="ECO:0007669"/>
    <property type="project" value="UniProtKB-KW"/>
</dbReference>
<keyword evidence="1" id="KW-0749">Sporulation</keyword>
<dbReference type="GO" id="GO:0030436">
    <property type="term" value="P:asexual sporulation"/>
    <property type="evidence" value="ECO:0007669"/>
    <property type="project" value="UniProtKB-UniRule"/>
</dbReference>
<name>A0A9X1CHG5_9BACI</name>
<dbReference type="AlphaFoldDB" id="A0A9X1CHG5"/>
<gene>
    <name evidence="1" type="primary">tlp</name>
    <name evidence="3" type="ORF">J2Z64_002012</name>
</gene>
<comment type="subcellular location">
    <subcellularLocation>
        <location evidence="1">Spore core</location>
    </subcellularLocation>
</comment>